<feature type="transmembrane region" description="Helical" evidence="3">
    <location>
        <begin position="173"/>
        <end position="190"/>
    </location>
</feature>
<evidence type="ECO:0000256" key="1">
    <source>
        <dbReference type="ARBA" id="ARBA00023125"/>
    </source>
</evidence>
<dbReference type="EMBL" id="CP044399">
    <property type="protein sequence ID" value="QFI39437.1"/>
    <property type="molecule type" value="Genomic_DNA"/>
</dbReference>
<dbReference type="KEGG" id="mmaa:FR932_17125"/>
<feature type="domain" description="OmpR/PhoB-type" evidence="4">
    <location>
        <begin position="5"/>
        <end position="103"/>
    </location>
</feature>
<evidence type="ECO:0000313" key="5">
    <source>
        <dbReference type="EMBL" id="QFI39437.1"/>
    </source>
</evidence>
<dbReference type="SMART" id="SM00862">
    <property type="entry name" value="Trans_reg_C"/>
    <property type="match status" value="1"/>
</dbReference>
<dbReference type="AlphaFoldDB" id="A0A5J6WN81"/>
<evidence type="ECO:0000256" key="3">
    <source>
        <dbReference type="SAM" id="Phobius"/>
    </source>
</evidence>
<dbReference type="Pfam" id="PF00486">
    <property type="entry name" value="Trans_reg_C"/>
    <property type="match status" value="1"/>
</dbReference>
<evidence type="ECO:0000313" key="6">
    <source>
        <dbReference type="Proteomes" id="UP000327424"/>
    </source>
</evidence>
<proteinExistence type="predicted"/>
<evidence type="ECO:0000256" key="2">
    <source>
        <dbReference type="PROSITE-ProRule" id="PRU01091"/>
    </source>
</evidence>
<feature type="DNA-binding region" description="OmpR/PhoB-type" evidence="2">
    <location>
        <begin position="5"/>
        <end position="103"/>
    </location>
</feature>
<dbReference type="GO" id="GO:0000160">
    <property type="term" value="P:phosphorelay signal transduction system"/>
    <property type="evidence" value="ECO:0007669"/>
    <property type="project" value="InterPro"/>
</dbReference>
<dbReference type="PROSITE" id="PS51755">
    <property type="entry name" value="OMPR_PHOB"/>
    <property type="match status" value="1"/>
</dbReference>
<dbReference type="InterPro" id="IPR036388">
    <property type="entry name" value="WH-like_DNA-bd_sf"/>
</dbReference>
<keyword evidence="6" id="KW-1185">Reference proteome</keyword>
<keyword evidence="3" id="KW-0812">Transmembrane</keyword>
<keyword evidence="3" id="KW-0472">Membrane</keyword>
<dbReference type="GO" id="GO:0003677">
    <property type="term" value="F:DNA binding"/>
    <property type="evidence" value="ECO:0007669"/>
    <property type="project" value="UniProtKB-UniRule"/>
</dbReference>
<keyword evidence="3" id="KW-1133">Transmembrane helix</keyword>
<name>A0A5J6WN81_MORMI</name>
<dbReference type="Gene3D" id="1.10.10.10">
    <property type="entry name" value="Winged helix-like DNA-binding domain superfamily/Winged helix DNA-binding domain"/>
    <property type="match status" value="1"/>
</dbReference>
<dbReference type="RefSeq" id="WP_019441222.1">
    <property type="nucleotide sequence ID" value="NZ_ALOE01000014.1"/>
</dbReference>
<protein>
    <submittedName>
        <fullName evidence="5">Winged helix family transcriptional regulator</fullName>
    </submittedName>
</protein>
<dbReference type="Proteomes" id="UP000327424">
    <property type="component" value="Chromosome"/>
</dbReference>
<sequence>MIHKQPVTQYISIDPEMRAVTCLLSSITVSMRPLPFRVFMYLLKNQDQCISRDELFEECWQGAIVSEQSLTNTISYIRKTIKKLESNELKLNTISKKGYSLVITFNHEFPEDIHNEALKKSIEDSDETQVLDDVIELDDGPSESDKDNDLNRIFSENKKINLPAVKGNYVRSMWFFVNLILLSTLIFLIAKNNMSNASFMDEKNYQHYRLDNIDVYISDSDRLLVESDFRKALYASNLNSCDMNKVYIRVYSSPYNKDNIAMSAFIKTKNSESHNIINYKLVDGETYNSILDSIQDDHLCHGSSISH</sequence>
<dbReference type="InterPro" id="IPR016032">
    <property type="entry name" value="Sig_transdc_resp-reg_C-effctor"/>
</dbReference>
<organism evidence="5 6">
    <name type="scientific">Moritella marina ATCC 15381</name>
    <dbReference type="NCBI Taxonomy" id="1202962"/>
    <lineage>
        <taxon>Bacteria</taxon>
        <taxon>Pseudomonadati</taxon>
        <taxon>Pseudomonadota</taxon>
        <taxon>Gammaproteobacteria</taxon>
        <taxon>Alteromonadales</taxon>
        <taxon>Moritellaceae</taxon>
        <taxon>Moritella</taxon>
    </lineage>
</organism>
<dbReference type="SUPFAM" id="SSF46894">
    <property type="entry name" value="C-terminal effector domain of the bipartite response regulators"/>
    <property type="match status" value="1"/>
</dbReference>
<dbReference type="GO" id="GO:0006355">
    <property type="term" value="P:regulation of DNA-templated transcription"/>
    <property type="evidence" value="ECO:0007669"/>
    <property type="project" value="InterPro"/>
</dbReference>
<accession>A0A5J6WN81</accession>
<dbReference type="OrthoDB" id="9180348at2"/>
<reference evidence="5 6" key="1">
    <citation type="submission" date="2019-09" db="EMBL/GenBank/DDBJ databases">
        <title>Hybrid Assembly of the complete Genome of the Deep-Sea Bacterium Moritella marina from long Nanopore and Illumina reads.</title>
        <authorList>
            <person name="Magin S."/>
            <person name="Georgoulis A."/>
            <person name="Papadimitriou K."/>
            <person name="Iliakis G."/>
            <person name="Vorgias C.E."/>
        </authorList>
    </citation>
    <scope>NUCLEOTIDE SEQUENCE [LARGE SCALE GENOMIC DNA]</scope>
    <source>
        <strain evidence="5 6">MP-1</strain>
    </source>
</reference>
<evidence type="ECO:0000259" key="4">
    <source>
        <dbReference type="PROSITE" id="PS51755"/>
    </source>
</evidence>
<gene>
    <name evidence="5" type="ORF">FR932_17125</name>
</gene>
<dbReference type="InterPro" id="IPR001867">
    <property type="entry name" value="OmpR/PhoB-type_DNA-bd"/>
</dbReference>
<dbReference type="CDD" id="cd00383">
    <property type="entry name" value="trans_reg_C"/>
    <property type="match status" value="1"/>
</dbReference>
<keyword evidence="1 2" id="KW-0238">DNA-binding</keyword>